<sequence length="281" mass="31339">MIFINGGEIFRLRNNPDTGKFRGPHVPAKLHHRPHKLPANATLAPRAKPVSPSRPPCEGLMRRLRLRKAISTPGSREEVAFQVFPWIWVQLMQCVLDGLVNVPREPVHEAEHRALVAEAVDHHASCFLIKSILALHDPTFVLYPPWLSVLARALLWMGGWRPTAALRLVTTGILSAEQAWAFEAIREVTRAEVALVEEELRRVQIEGVVGLTMAGRAAEAEVASAEKAAIERMLARQWTLAVVADSLRMKVLRRVVAVLSPLQAVDFLAAVVRMEISMHQM</sequence>
<reference evidence="2 3" key="1">
    <citation type="journal article" date="2014" name="Agronomy (Basel)">
        <title>A Draft Genome Sequence for Ensete ventricosum, the Drought-Tolerant Tree Against Hunger.</title>
        <authorList>
            <person name="Harrison J."/>
            <person name="Moore K.A."/>
            <person name="Paszkiewicz K."/>
            <person name="Jones T."/>
            <person name="Grant M."/>
            <person name="Ambacheew D."/>
            <person name="Muzemil S."/>
            <person name="Studholme D.J."/>
        </authorList>
    </citation>
    <scope>NUCLEOTIDE SEQUENCE [LARGE SCALE GENOMIC DNA]</scope>
</reference>
<dbReference type="PANTHER" id="PTHR46354">
    <property type="entry name" value="DOG1 DOMAIN-CONTAINING PROTEIN"/>
    <property type="match status" value="1"/>
</dbReference>
<dbReference type="GO" id="GO:0006351">
    <property type="term" value="P:DNA-templated transcription"/>
    <property type="evidence" value="ECO:0007669"/>
    <property type="project" value="InterPro"/>
</dbReference>
<dbReference type="Pfam" id="PF14144">
    <property type="entry name" value="DOG1"/>
    <property type="match status" value="1"/>
</dbReference>
<evidence type="ECO:0000259" key="1">
    <source>
        <dbReference type="PROSITE" id="PS51806"/>
    </source>
</evidence>
<dbReference type="Proteomes" id="UP000287651">
    <property type="component" value="Unassembled WGS sequence"/>
</dbReference>
<name>A0A426XII8_ENSVE</name>
<gene>
    <name evidence="2" type="ORF">B296_00059240</name>
</gene>
<dbReference type="InterPro" id="IPR025422">
    <property type="entry name" value="TGA_domain"/>
</dbReference>
<proteinExistence type="predicted"/>
<dbReference type="GO" id="GO:0043565">
    <property type="term" value="F:sequence-specific DNA binding"/>
    <property type="evidence" value="ECO:0007669"/>
    <property type="project" value="InterPro"/>
</dbReference>
<evidence type="ECO:0000313" key="2">
    <source>
        <dbReference type="EMBL" id="RRT39318.1"/>
    </source>
</evidence>
<feature type="domain" description="DOG1" evidence="1">
    <location>
        <begin position="78"/>
        <end position="281"/>
    </location>
</feature>
<comment type="caution">
    <text evidence="2">The sequence shown here is derived from an EMBL/GenBank/DDBJ whole genome shotgun (WGS) entry which is preliminary data.</text>
</comment>
<accession>A0A426XII8</accession>
<organism evidence="2 3">
    <name type="scientific">Ensete ventricosum</name>
    <name type="common">Abyssinian banana</name>
    <name type="synonym">Musa ensete</name>
    <dbReference type="NCBI Taxonomy" id="4639"/>
    <lineage>
        <taxon>Eukaryota</taxon>
        <taxon>Viridiplantae</taxon>
        <taxon>Streptophyta</taxon>
        <taxon>Embryophyta</taxon>
        <taxon>Tracheophyta</taxon>
        <taxon>Spermatophyta</taxon>
        <taxon>Magnoliopsida</taxon>
        <taxon>Liliopsida</taxon>
        <taxon>Zingiberales</taxon>
        <taxon>Musaceae</taxon>
        <taxon>Ensete</taxon>
    </lineage>
</organism>
<dbReference type="EMBL" id="AMZH03020289">
    <property type="protein sequence ID" value="RRT39318.1"/>
    <property type="molecule type" value="Genomic_DNA"/>
</dbReference>
<dbReference type="InterPro" id="IPR051886">
    <property type="entry name" value="Seed_Dev/Stress_Resp_Reg"/>
</dbReference>
<protein>
    <recommendedName>
        <fullName evidence="1">DOG1 domain-containing protein</fullName>
    </recommendedName>
</protein>
<dbReference type="PROSITE" id="PS51806">
    <property type="entry name" value="DOG1"/>
    <property type="match status" value="1"/>
</dbReference>
<dbReference type="AlphaFoldDB" id="A0A426XII8"/>
<evidence type="ECO:0000313" key="3">
    <source>
        <dbReference type="Proteomes" id="UP000287651"/>
    </source>
</evidence>
<dbReference type="PANTHER" id="PTHR46354:SF4">
    <property type="entry name" value="PROTEIN DOG1-LIKE 3"/>
    <property type="match status" value="1"/>
</dbReference>